<dbReference type="PROSITE" id="PS51257">
    <property type="entry name" value="PROKAR_LIPOPROTEIN"/>
    <property type="match status" value="1"/>
</dbReference>
<protein>
    <recommendedName>
        <fullName evidence="3">6-bladed beta-propeller</fullName>
    </recommendedName>
</protein>
<organism evidence="1 2">
    <name type="scientific">Bacteroides reticulotermitis</name>
    <dbReference type="NCBI Taxonomy" id="1133319"/>
    <lineage>
        <taxon>Bacteria</taxon>
        <taxon>Pseudomonadati</taxon>
        <taxon>Bacteroidota</taxon>
        <taxon>Bacteroidia</taxon>
        <taxon>Bacteroidales</taxon>
        <taxon>Bacteroidaceae</taxon>
        <taxon>Bacteroides</taxon>
    </lineage>
</organism>
<evidence type="ECO:0000313" key="1">
    <source>
        <dbReference type="EMBL" id="MBB4043241.1"/>
    </source>
</evidence>
<dbReference type="Proteomes" id="UP000560658">
    <property type="component" value="Unassembled WGS sequence"/>
</dbReference>
<sequence length="331" mass="37119">MYTIKGKVTFYFLVFILLTTISCGDKKQDGLVQVLTLVPDTVLNELNDSIFISPHIKCMAVSANGDIHYTDYADGMVVLDTCYNLKSRIGTRGLGPGELIGAAHFYLGENDSIYILNEGKRAIEVFSGGNYNHTIDLPESICFTFNTRFLVHGGDIYHSVIAKEAPVFMFGGYEPIFLCSYAISDDPTFGRHATKHVVEGDNCFFLIGCAYPVLQQYSMQGKLLQDCDLSIVPEIEKMMEAYQNTLQNPGSYFTIIQDAYYTDNHLYVLIGTRKQDKYFCHDVAVLYASESELKHIATYRLSENVYDSFCVGGTKIYAHNASKSSIDIFTF</sequence>
<proteinExistence type="predicted"/>
<name>A0A840CWJ9_9BACE</name>
<dbReference type="RefSeq" id="WP_044159459.1">
    <property type="nucleotide sequence ID" value="NZ_JACIER010000003.1"/>
</dbReference>
<dbReference type="EMBL" id="JACIER010000003">
    <property type="protein sequence ID" value="MBB4043241.1"/>
    <property type="molecule type" value="Genomic_DNA"/>
</dbReference>
<gene>
    <name evidence="1" type="ORF">GGR06_001008</name>
</gene>
<keyword evidence="2" id="KW-1185">Reference proteome</keyword>
<evidence type="ECO:0008006" key="3">
    <source>
        <dbReference type="Google" id="ProtNLM"/>
    </source>
</evidence>
<accession>A0A840CWJ9</accession>
<dbReference type="AlphaFoldDB" id="A0A840CWJ9"/>
<comment type="caution">
    <text evidence="1">The sequence shown here is derived from an EMBL/GenBank/DDBJ whole genome shotgun (WGS) entry which is preliminary data.</text>
</comment>
<reference evidence="1" key="1">
    <citation type="submission" date="2020-08" db="EMBL/GenBank/DDBJ databases">
        <title>Genomic Encyclopedia of Type Strains, Phase IV (KMG-IV): sequencing the most valuable type-strain genomes for metagenomic binning, comparative biology and taxonomic classification.</title>
        <authorList>
            <person name="Goeker M."/>
        </authorList>
    </citation>
    <scope>NUCLEOTIDE SEQUENCE [LARGE SCALE GENOMIC DNA]</scope>
    <source>
        <strain evidence="1">DSM 105720</strain>
    </source>
</reference>
<dbReference type="Pfam" id="PF17170">
    <property type="entry name" value="DUF5128"/>
    <property type="match status" value="1"/>
</dbReference>
<evidence type="ECO:0000313" key="2">
    <source>
        <dbReference type="Proteomes" id="UP000560658"/>
    </source>
</evidence>